<dbReference type="AlphaFoldDB" id="A0A2R4XFA9"/>
<dbReference type="Proteomes" id="UP000244571">
    <property type="component" value="Chromosome"/>
</dbReference>
<sequence>MSVLVVFVDLITRTVLIVLVTMFDMWHSPTMKIATAPKGLDSRQPDQCEMDSRHPSAFSRHHSPFIDNMHDRILCFF</sequence>
<dbReference type="EMBL" id="CP028901">
    <property type="protein sequence ID" value="AWB32497.1"/>
    <property type="molecule type" value="Genomic_DNA"/>
</dbReference>
<protein>
    <submittedName>
        <fullName evidence="2">Uncharacterized protein</fullName>
    </submittedName>
</protein>
<proteinExistence type="predicted"/>
<keyword evidence="1" id="KW-0472">Membrane</keyword>
<keyword evidence="1" id="KW-0812">Transmembrane</keyword>
<evidence type="ECO:0000313" key="3">
    <source>
        <dbReference type="Proteomes" id="UP000244571"/>
    </source>
</evidence>
<name>A0A2R4XFA9_9BURK</name>
<keyword evidence="1" id="KW-1133">Transmembrane helix</keyword>
<gene>
    <name evidence="2" type="ORF">DBV39_00820</name>
</gene>
<evidence type="ECO:0000313" key="2">
    <source>
        <dbReference type="EMBL" id="AWB32497.1"/>
    </source>
</evidence>
<accession>A0A2R4XFA9</accession>
<evidence type="ECO:0000256" key="1">
    <source>
        <dbReference type="SAM" id="Phobius"/>
    </source>
</evidence>
<reference evidence="2 3" key="1">
    <citation type="submission" date="2018-04" db="EMBL/GenBank/DDBJ databases">
        <title>Bordetella sp. HZ20 isolated from seawater.</title>
        <authorList>
            <person name="Sun C."/>
        </authorList>
    </citation>
    <scope>NUCLEOTIDE SEQUENCE [LARGE SCALE GENOMIC DNA]</scope>
    <source>
        <strain evidence="2 3">HZ20</strain>
    </source>
</reference>
<organism evidence="2 3">
    <name type="scientific">Orrella marina</name>
    <dbReference type="NCBI Taxonomy" id="2163011"/>
    <lineage>
        <taxon>Bacteria</taxon>
        <taxon>Pseudomonadati</taxon>
        <taxon>Pseudomonadota</taxon>
        <taxon>Betaproteobacteria</taxon>
        <taxon>Burkholderiales</taxon>
        <taxon>Alcaligenaceae</taxon>
        <taxon>Orrella</taxon>
    </lineage>
</organism>
<feature type="transmembrane region" description="Helical" evidence="1">
    <location>
        <begin position="6"/>
        <end position="23"/>
    </location>
</feature>
<keyword evidence="3" id="KW-1185">Reference proteome</keyword>
<dbReference type="KEGG" id="boz:DBV39_00820"/>